<dbReference type="Pfam" id="PF05034">
    <property type="entry name" value="MAAL_N"/>
    <property type="match status" value="1"/>
</dbReference>
<evidence type="ECO:0000256" key="3">
    <source>
        <dbReference type="ARBA" id="ARBA00004675"/>
    </source>
</evidence>
<dbReference type="CDD" id="cd03314">
    <property type="entry name" value="MAL"/>
    <property type="match status" value="1"/>
</dbReference>
<keyword evidence="9 12" id="KW-0456">Lyase</keyword>
<evidence type="ECO:0000313" key="12">
    <source>
        <dbReference type="EMBL" id="SPX30499.1"/>
    </source>
</evidence>
<organism evidence="12 13">
    <name type="scientific">Escherichia coli</name>
    <dbReference type="NCBI Taxonomy" id="562"/>
    <lineage>
        <taxon>Bacteria</taxon>
        <taxon>Pseudomonadati</taxon>
        <taxon>Pseudomonadota</taxon>
        <taxon>Gammaproteobacteria</taxon>
        <taxon>Enterobacterales</taxon>
        <taxon>Enterobacteriaceae</taxon>
        <taxon>Escherichia</taxon>
    </lineage>
</organism>
<feature type="domain" description="Methylaspartate ammonia-lyase C-terminal" evidence="11">
    <location>
        <begin position="59"/>
        <end position="305"/>
    </location>
</feature>
<comment type="similarity">
    <text evidence="4">Belongs to the methylaspartate ammonia-lyase family.</text>
</comment>
<dbReference type="AlphaFoldDB" id="A0AB38EXU7"/>
<proteinExistence type="inferred from homology"/>
<dbReference type="EMBL" id="UASG01000011">
    <property type="protein sequence ID" value="SPX30499.1"/>
    <property type="molecule type" value="Genomic_DNA"/>
</dbReference>
<dbReference type="Gene3D" id="3.20.20.120">
    <property type="entry name" value="Enolase-like C-terminal domain"/>
    <property type="match status" value="1"/>
</dbReference>
<comment type="subunit">
    <text evidence="5">Homodimer.</text>
</comment>
<evidence type="ECO:0000259" key="10">
    <source>
        <dbReference type="Pfam" id="PF05034"/>
    </source>
</evidence>
<dbReference type="SFLD" id="SFLDS00001">
    <property type="entry name" value="Enolase"/>
    <property type="match status" value="1"/>
</dbReference>
<dbReference type="SFLD" id="SFLDF00007">
    <property type="entry name" value="methylaspartate_ammonia-lyase"/>
    <property type="match status" value="1"/>
</dbReference>
<dbReference type="SUPFAM" id="SSF51604">
    <property type="entry name" value="Enolase C-terminal domain-like"/>
    <property type="match status" value="1"/>
</dbReference>
<dbReference type="GO" id="GO:0046872">
    <property type="term" value="F:metal ion binding"/>
    <property type="evidence" value="ECO:0007669"/>
    <property type="project" value="UniProtKB-KW"/>
</dbReference>
<comment type="catalytic activity">
    <reaction evidence="1">
        <text>(2S,3S)-3-methyl-L-aspartate = mesaconate + NH4(+)</text>
        <dbReference type="Rhea" id="RHEA:12829"/>
        <dbReference type="ChEBI" id="CHEBI:28938"/>
        <dbReference type="ChEBI" id="CHEBI:36986"/>
        <dbReference type="ChEBI" id="CHEBI:58724"/>
        <dbReference type="EC" id="4.3.1.2"/>
    </reaction>
</comment>
<dbReference type="Proteomes" id="UP000250385">
    <property type="component" value="Unassembled WGS sequence"/>
</dbReference>
<dbReference type="InterPro" id="IPR029017">
    <property type="entry name" value="Enolase-like_N"/>
</dbReference>
<dbReference type="InterPro" id="IPR022665">
    <property type="entry name" value="MeAsp_NH4-lyase_N"/>
</dbReference>
<evidence type="ECO:0000256" key="9">
    <source>
        <dbReference type="ARBA" id="ARBA00023239"/>
    </source>
</evidence>
<keyword evidence="7" id="KW-0479">Metal-binding</keyword>
<dbReference type="InterPro" id="IPR022662">
    <property type="entry name" value="MeAsp_NH4-lyase_C"/>
</dbReference>
<evidence type="ECO:0000256" key="5">
    <source>
        <dbReference type="ARBA" id="ARBA00011738"/>
    </source>
</evidence>
<feature type="domain" description="Methylaspartate ammonia-lyase N-terminal" evidence="10">
    <location>
        <begin position="2"/>
        <end position="54"/>
    </location>
</feature>
<evidence type="ECO:0000256" key="6">
    <source>
        <dbReference type="ARBA" id="ARBA00012993"/>
    </source>
</evidence>
<protein>
    <recommendedName>
        <fullName evidence="6">methylaspartate ammonia-lyase</fullName>
        <ecNumber evidence="6">4.3.1.2</ecNumber>
    </recommendedName>
</protein>
<dbReference type="SFLD" id="SFLDG00151">
    <property type="entry name" value="methylaspartate_ammonia-lyase"/>
    <property type="match status" value="1"/>
</dbReference>
<evidence type="ECO:0000256" key="8">
    <source>
        <dbReference type="ARBA" id="ARBA00022842"/>
    </source>
</evidence>
<dbReference type="PANTHER" id="PTHR48073:SF2">
    <property type="entry name" value="O-SUCCINYLBENZOATE SYNTHASE"/>
    <property type="match status" value="1"/>
</dbReference>
<dbReference type="PANTHER" id="PTHR48073">
    <property type="entry name" value="O-SUCCINYLBENZOATE SYNTHASE-RELATED"/>
    <property type="match status" value="1"/>
</dbReference>
<evidence type="ECO:0000256" key="4">
    <source>
        <dbReference type="ARBA" id="ARBA00009954"/>
    </source>
</evidence>
<comment type="cofactor">
    <cofactor evidence="2">
        <name>Mg(2+)</name>
        <dbReference type="ChEBI" id="CHEBI:18420"/>
    </cofactor>
</comment>
<evidence type="ECO:0000256" key="2">
    <source>
        <dbReference type="ARBA" id="ARBA00001946"/>
    </source>
</evidence>
<reference evidence="12 13" key="1">
    <citation type="submission" date="2018-06" db="EMBL/GenBank/DDBJ databases">
        <authorList>
            <consortium name="Pathogen Informatics"/>
            <person name="Doyle S."/>
        </authorList>
    </citation>
    <scope>NUCLEOTIDE SEQUENCE [LARGE SCALE GENOMIC DNA]</scope>
    <source>
        <strain evidence="12 13">NCTC10279</strain>
    </source>
</reference>
<dbReference type="GO" id="GO:0050096">
    <property type="term" value="F:methylaspartate ammonia-lyase activity"/>
    <property type="evidence" value="ECO:0007669"/>
    <property type="project" value="UniProtKB-EC"/>
</dbReference>
<dbReference type="InterPro" id="IPR036849">
    <property type="entry name" value="Enolase-like_C_sf"/>
</dbReference>
<dbReference type="Pfam" id="PF07476">
    <property type="entry name" value="MAAL_C"/>
    <property type="match status" value="1"/>
</dbReference>
<dbReference type="InterPro" id="IPR006395">
    <property type="entry name" value="Me_Asp_am_lyase"/>
</dbReference>
<sequence>MDAFLPNARFFDKLRIDGNLLHTAVRYGLSQALLDATALATGRLKTEVVCDEWQLPRVAESIPLFGQSGDDRYIAVDKMILKGIDVLPHALINNVEEKLGFKGEKLREYVRWLSDRILSKRTSARYHPTLHIDVYGTIGLIFDMDPLRCAQYIASLEKEAQGLPLYIEGPVDAGNKPDQIRLLTAITKELTRLGSGVKIVADEWCNTYQDIVDFTDAASCHMVQIKTPDLGSIHNIVDAVLYCNSHSMEAYQGGTCNETDVSARTCVHVALAARPMRMLVKPGMGFDEGLDIVFNEMNRTIALLQAKD</sequence>
<dbReference type="NCBIfam" id="TIGR01502">
    <property type="entry name" value="B_methylAsp_ase"/>
    <property type="match status" value="1"/>
</dbReference>
<comment type="caution">
    <text evidence="12">The sequence shown here is derived from an EMBL/GenBank/DDBJ whole genome shotgun (WGS) entry which is preliminary data.</text>
</comment>
<accession>A0AB38EXU7</accession>
<evidence type="ECO:0000256" key="1">
    <source>
        <dbReference type="ARBA" id="ARBA00000789"/>
    </source>
</evidence>
<gene>
    <name evidence="12" type="ORF">NCTC10279_02823</name>
</gene>
<evidence type="ECO:0000256" key="7">
    <source>
        <dbReference type="ARBA" id="ARBA00022723"/>
    </source>
</evidence>
<name>A0AB38EXU7_ECOLX</name>
<dbReference type="Gene3D" id="3.30.390.10">
    <property type="entry name" value="Enolase-like, N-terminal domain"/>
    <property type="match status" value="1"/>
</dbReference>
<dbReference type="EC" id="4.3.1.2" evidence="6"/>
<comment type="pathway">
    <text evidence="3">Amino-acid degradation; L-glutamate degradation via mesaconate pathway; acetate and pyruvate from L-glutamate: step 2/4.</text>
</comment>
<evidence type="ECO:0000313" key="13">
    <source>
        <dbReference type="Proteomes" id="UP000250385"/>
    </source>
</evidence>
<keyword evidence="8" id="KW-0460">Magnesium</keyword>
<dbReference type="SUPFAM" id="SSF54826">
    <property type="entry name" value="Enolase N-terminal domain-like"/>
    <property type="match status" value="1"/>
</dbReference>
<evidence type="ECO:0000259" key="11">
    <source>
        <dbReference type="Pfam" id="PF07476"/>
    </source>
</evidence>